<organism evidence="2">
    <name type="scientific">marine metagenome</name>
    <dbReference type="NCBI Taxonomy" id="408172"/>
    <lineage>
        <taxon>unclassified sequences</taxon>
        <taxon>metagenomes</taxon>
        <taxon>ecological metagenomes</taxon>
    </lineage>
</organism>
<keyword evidence="1" id="KW-0812">Transmembrane</keyword>
<feature type="transmembrane region" description="Helical" evidence="1">
    <location>
        <begin position="100"/>
        <end position="119"/>
    </location>
</feature>
<accession>A0A382ADH7</accession>
<feature type="transmembrane region" description="Helical" evidence="1">
    <location>
        <begin position="72"/>
        <end position="94"/>
    </location>
</feature>
<evidence type="ECO:0000256" key="1">
    <source>
        <dbReference type="SAM" id="Phobius"/>
    </source>
</evidence>
<evidence type="ECO:0000313" key="2">
    <source>
        <dbReference type="EMBL" id="SVA99311.1"/>
    </source>
</evidence>
<keyword evidence="1" id="KW-1133">Transmembrane helix</keyword>
<dbReference type="AlphaFoldDB" id="A0A382ADH7"/>
<reference evidence="2" key="1">
    <citation type="submission" date="2018-05" db="EMBL/GenBank/DDBJ databases">
        <authorList>
            <person name="Lanie J.A."/>
            <person name="Ng W.-L."/>
            <person name="Kazmierczak K.M."/>
            <person name="Andrzejewski T.M."/>
            <person name="Davidsen T.M."/>
            <person name="Wayne K.J."/>
            <person name="Tettelin H."/>
            <person name="Glass J.I."/>
            <person name="Rusch D."/>
            <person name="Podicherti R."/>
            <person name="Tsui H.-C.T."/>
            <person name="Winkler M.E."/>
        </authorList>
    </citation>
    <scope>NUCLEOTIDE SEQUENCE</scope>
</reference>
<proteinExistence type="predicted"/>
<sequence>MVRLARLVCVLVAVTVVVWAVRVVNVFGDDSLSGSARLWRLLVATCFLVFAGLAVVVLSGRWAGHRLGSTRLVAMFCLWTMVFWAVRSIGILLGDYDAEFTLVHVLLAVVSVGAALPVYRLDRVAGNRRRPSISDHSGRPVDH</sequence>
<feature type="transmembrane region" description="Helical" evidence="1">
    <location>
        <begin position="38"/>
        <end position="60"/>
    </location>
</feature>
<protein>
    <submittedName>
        <fullName evidence="2">Uncharacterized protein</fullName>
    </submittedName>
</protein>
<keyword evidence="1" id="KW-0472">Membrane</keyword>
<dbReference type="EMBL" id="UINC01024847">
    <property type="protein sequence ID" value="SVA99311.1"/>
    <property type="molecule type" value="Genomic_DNA"/>
</dbReference>
<gene>
    <name evidence="2" type="ORF">METZ01_LOCUS152165</name>
</gene>
<name>A0A382ADH7_9ZZZZ</name>